<keyword evidence="3" id="KW-1185">Reference proteome</keyword>
<evidence type="ECO:0000256" key="1">
    <source>
        <dbReference type="SAM" id="MobiDB-lite"/>
    </source>
</evidence>
<dbReference type="RefSeq" id="XP_014570018.1">
    <property type="nucleotide sequence ID" value="XM_014714532.1"/>
</dbReference>
<feature type="region of interest" description="Disordered" evidence="1">
    <location>
        <begin position="275"/>
        <end position="301"/>
    </location>
</feature>
<protein>
    <recommendedName>
        <fullName evidence="4">Integrase zinc-binding domain-containing protein</fullName>
    </recommendedName>
</protein>
<proteinExistence type="predicted"/>
<comment type="caution">
    <text evidence="2">The sequence shown here is derived from an EMBL/GenBank/DDBJ whole genome shotgun (WGS) entry which is preliminary data.</text>
</comment>
<name>G7DY46_MIXOS</name>
<feature type="compositionally biased region" description="Polar residues" evidence="1">
    <location>
        <begin position="16"/>
        <end position="25"/>
    </location>
</feature>
<dbReference type="InParanoid" id="G7DY46"/>
<gene>
    <name evidence="2" type="primary">Mo02161</name>
    <name evidence="2" type="ORF">E5Q_02161</name>
</gene>
<feature type="region of interest" description="Disordered" evidence="1">
    <location>
        <begin position="1"/>
        <end position="85"/>
    </location>
</feature>
<reference evidence="2 3" key="2">
    <citation type="journal article" date="2012" name="Open Biol.">
        <title>Characteristics of nucleosomes and linker DNA regions on the genome of the basidiomycete Mixia osmundae revealed by mono- and dinucleosome mapping.</title>
        <authorList>
            <person name="Nishida H."/>
            <person name="Kondo S."/>
            <person name="Matsumoto T."/>
            <person name="Suzuki Y."/>
            <person name="Yoshikawa H."/>
            <person name="Taylor T.D."/>
            <person name="Sugiyama J."/>
        </authorList>
    </citation>
    <scope>NUCLEOTIDE SEQUENCE [LARGE SCALE GENOMIC DNA]</scope>
    <source>
        <strain evidence="3">CBS 9802 / IAM 14324 / JCM 22182 / KY 12970</strain>
    </source>
</reference>
<evidence type="ECO:0000313" key="2">
    <source>
        <dbReference type="EMBL" id="GAA95506.1"/>
    </source>
</evidence>
<dbReference type="STRING" id="764103.G7DY46"/>
<accession>G7DY46</accession>
<dbReference type="EMBL" id="BABT02000062">
    <property type="protein sequence ID" value="GAA95506.1"/>
    <property type="molecule type" value="Genomic_DNA"/>
</dbReference>
<evidence type="ECO:0008006" key="4">
    <source>
        <dbReference type="Google" id="ProtNLM"/>
    </source>
</evidence>
<dbReference type="OrthoDB" id="2499658at2759"/>
<dbReference type="Proteomes" id="UP000009131">
    <property type="component" value="Unassembled WGS sequence"/>
</dbReference>
<reference evidence="2 3" key="1">
    <citation type="journal article" date="2011" name="J. Gen. Appl. Microbiol.">
        <title>Draft genome sequencing of the enigmatic basidiomycete Mixia osmundae.</title>
        <authorList>
            <person name="Nishida H."/>
            <person name="Nagatsuka Y."/>
            <person name="Sugiyama J."/>
        </authorList>
    </citation>
    <scope>NUCLEOTIDE SEQUENCE [LARGE SCALE GENOMIC DNA]</scope>
    <source>
        <strain evidence="3">CBS 9802 / IAM 14324 / JCM 22182 / KY 12970</strain>
    </source>
</reference>
<organism evidence="2 3">
    <name type="scientific">Mixia osmundae (strain CBS 9802 / IAM 14324 / JCM 22182 / KY 12970)</name>
    <dbReference type="NCBI Taxonomy" id="764103"/>
    <lineage>
        <taxon>Eukaryota</taxon>
        <taxon>Fungi</taxon>
        <taxon>Dikarya</taxon>
        <taxon>Basidiomycota</taxon>
        <taxon>Pucciniomycotina</taxon>
        <taxon>Mixiomycetes</taxon>
        <taxon>Mixiales</taxon>
        <taxon>Mixiaceae</taxon>
        <taxon>Mixia</taxon>
    </lineage>
</organism>
<dbReference type="AlphaFoldDB" id="G7DY46"/>
<feature type="compositionally biased region" description="Polar residues" evidence="1">
    <location>
        <begin position="48"/>
        <end position="62"/>
    </location>
</feature>
<feature type="compositionally biased region" description="Polar residues" evidence="1">
    <location>
        <begin position="275"/>
        <end position="286"/>
    </location>
</feature>
<sequence length="382" mass="41917">MSNLHETVDGTPAQPPSYQSPTPTRSAEVDLGDRADISRAMRSGTVDPAQTLNSPIQSQRNLASGPLASPLLTPSRRAKVEPNEGPALSEIASMSIGRQSHQRTPSELMVVRMMMLENMPSRADFEDEMTQLEMGHTIQRRFLVRNNELELMLGLLLLDAGKPTSGAYNRLKGMLASEALATLKTWTLRNFTLVTTVQSDGQPEYTVFAAKSKLRVATREEIYDLVVAAHLQVNHKGRDKTYAVIRDKYAMIPKEVIARFVAICPYCVNTRGPASNCSTPHKTPATTGHKRTLSSVSDVSDHSPCRAMSRRALPTQNLSPLSSPFRMSVGSGTSRSAMLDFARAGLTAYVALLAQQNVGYDEITELLEMLFLEALDLANQNK</sequence>
<feature type="compositionally biased region" description="Basic and acidic residues" evidence="1">
    <location>
        <begin position="27"/>
        <end position="39"/>
    </location>
</feature>
<evidence type="ECO:0000313" key="3">
    <source>
        <dbReference type="Proteomes" id="UP000009131"/>
    </source>
</evidence>
<dbReference type="HOGENOM" id="CLU_723786_0_0_1"/>